<dbReference type="OrthoDB" id="443981at2759"/>
<dbReference type="Gene3D" id="1.20.1270.60">
    <property type="entry name" value="Arfaptin homology (AH) domain/BAR domain"/>
    <property type="match status" value="1"/>
</dbReference>
<reference evidence="2" key="1">
    <citation type="submission" date="2021-06" db="EMBL/GenBank/DDBJ databases">
        <authorList>
            <person name="Kallberg Y."/>
            <person name="Tangrot J."/>
            <person name="Rosling A."/>
        </authorList>
    </citation>
    <scope>NUCLEOTIDE SEQUENCE</scope>
    <source>
        <strain evidence="2">MT106</strain>
    </source>
</reference>
<accession>A0A9N9FYZ7</accession>
<feature type="non-terminal residue" evidence="2">
    <location>
        <position position="161"/>
    </location>
</feature>
<dbReference type="GO" id="GO:0006897">
    <property type="term" value="P:endocytosis"/>
    <property type="evidence" value="ECO:0007669"/>
    <property type="project" value="InterPro"/>
</dbReference>
<feature type="compositionally biased region" description="Acidic residues" evidence="1">
    <location>
        <begin position="128"/>
        <end position="141"/>
    </location>
</feature>
<dbReference type="InterPro" id="IPR027267">
    <property type="entry name" value="AH/BAR_dom_sf"/>
</dbReference>
<dbReference type="Proteomes" id="UP000789831">
    <property type="component" value="Unassembled WGS sequence"/>
</dbReference>
<dbReference type="InterPro" id="IPR046982">
    <property type="entry name" value="BIN3/RVS161-like"/>
</dbReference>
<dbReference type="GO" id="GO:0051666">
    <property type="term" value="P:actin cortical patch localization"/>
    <property type="evidence" value="ECO:0007669"/>
    <property type="project" value="InterPro"/>
</dbReference>
<gene>
    <name evidence="2" type="ORF">AGERDE_LOCUS7734</name>
</gene>
<dbReference type="GO" id="GO:0008289">
    <property type="term" value="F:lipid binding"/>
    <property type="evidence" value="ECO:0007669"/>
    <property type="project" value="TreeGrafter"/>
</dbReference>
<protein>
    <submittedName>
        <fullName evidence="2">12761_t:CDS:1</fullName>
    </submittedName>
</protein>
<proteinExistence type="predicted"/>
<comment type="caution">
    <text evidence="2">The sequence shown here is derived from an EMBL/GenBank/DDBJ whole genome shotgun (WGS) entry which is preliminary data.</text>
</comment>
<dbReference type="PANTHER" id="PTHR47174">
    <property type="entry name" value="BRIDGING INTEGRATOR 3"/>
    <property type="match status" value="1"/>
</dbReference>
<evidence type="ECO:0000256" key="1">
    <source>
        <dbReference type="SAM" id="MobiDB-lite"/>
    </source>
</evidence>
<dbReference type="GO" id="GO:0097320">
    <property type="term" value="P:plasma membrane tubulation"/>
    <property type="evidence" value="ECO:0007669"/>
    <property type="project" value="TreeGrafter"/>
</dbReference>
<dbReference type="AlphaFoldDB" id="A0A9N9FYZ7"/>
<dbReference type="GO" id="GO:0043332">
    <property type="term" value="C:mating projection tip"/>
    <property type="evidence" value="ECO:0007669"/>
    <property type="project" value="TreeGrafter"/>
</dbReference>
<dbReference type="GO" id="GO:0015629">
    <property type="term" value="C:actin cytoskeleton"/>
    <property type="evidence" value="ECO:0007669"/>
    <property type="project" value="TreeGrafter"/>
</dbReference>
<dbReference type="EMBL" id="CAJVPL010001478">
    <property type="protein sequence ID" value="CAG8573006.1"/>
    <property type="molecule type" value="Genomic_DNA"/>
</dbReference>
<keyword evidence="3" id="KW-1185">Reference proteome</keyword>
<evidence type="ECO:0000313" key="3">
    <source>
        <dbReference type="Proteomes" id="UP000789831"/>
    </source>
</evidence>
<sequence>PFSLVNIGGISLKEYRNRSSVRKIRDKRDKSLSDEGNLYKLEEYLDTATKDYNYFNDLLKKEFYHMQLKIYGLLLDRMDRLVDSGYFDVNSDSMNGFDERRGDIQEKMKVLTLLGRRAKHEERPSTELLDEIEEYDHEDDVSPPNTASPTNYTSRDINNNN</sequence>
<dbReference type="GO" id="GO:0031097">
    <property type="term" value="C:medial cortex"/>
    <property type="evidence" value="ECO:0007669"/>
    <property type="project" value="TreeGrafter"/>
</dbReference>
<dbReference type="GO" id="GO:1990528">
    <property type="term" value="C:Rvs161p-Rvs167p complex"/>
    <property type="evidence" value="ECO:0007669"/>
    <property type="project" value="TreeGrafter"/>
</dbReference>
<feature type="region of interest" description="Disordered" evidence="1">
    <location>
        <begin position="122"/>
        <end position="161"/>
    </location>
</feature>
<name>A0A9N9FYZ7_9GLOM</name>
<evidence type="ECO:0000313" key="2">
    <source>
        <dbReference type="EMBL" id="CAG8573006.1"/>
    </source>
</evidence>
<organism evidence="2 3">
    <name type="scientific">Ambispora gerdemannii</name>
    <dbReference type="NCBI Taxonomy" id="144530"/>
    <lineage>
        <taxon>Eukaryota</taxon>
        <taxon>Fungi</taxon>
        <taxon>Fungi incertae sedis</taxon>
        <taxon>Mucoromycota</taxon>
        <taxon>Glomeromycotina</taxon>
        <taxon>Glomeromycetes</taxon>
        <taxon>Archaeosporales</taxon>
        <taxon>Ambisporaceae</taxon>
        <taxon>Ambispora</taxon>
    </lineage>
</organism>
<dbReference type="PANTHER" id="PTHR47174:SF1">
    <property type="entry name" value="REDUCED VIABILITY UPON STARVATION PROTEIN 167"/>
    <property type="match status" value="1"/>
</dbReference>
<dbReference type="SUPFAM" id="SSF103657">
    <property type="entry name" value="BAR/IMD domain-like"/>
    <property type="match status" value="1"/>
</dbReference>
<feature type="compositionally biased region" description="Polar residues" evidence="1">
    <location>
        <begin position="143"/>
        <end position="161"/>
    </location>
</feature>